<evidence type="ECO:0000259" key="1">
    <source>
        <dbReference type="PROSITE" id="PS51406"/>
    </source>
</evidence>
<dbReference type="NCBIfam" id="NF040941">
    <property type="entry name" value="GGGWT_bact"/>
    <property type="match status" value="1"/>
</dbReference>
<dbReference type="EMBL" id="NEDP02005576">
    <property type="protein sequence ID" value="OWF37897.1"/>
    <property type="molecule type" value="Genomic_DNA"/>
</dbReference>
<dbReference type="OrthoDB" id="6273946at2759"/>
<dbReference type="PROSITE" id="PS51406">
    <property type="entry name" value="FIBRINOGEN_C_2"/>
    <property type="match status" value="1"/>
</dbReference>
<evidence type="ECO:0000313" key="2">
    <source>
        <dbReference type="EMBL" id="OWF37897.1"/>
    </source>
</evidence>
<gene>
    <name evidence="2" type="ORF">KP79_PYT22731</name>
</gene>
<comment type="caution">
    <text evidence="2">The sequence shown here is derived from an EMBL/GenBank/DDBJ whole genome shotgun (WGS) entry which is preliminary data.</text>
</comment>
<feature type="domain" description="Fibrinogen C-terminal" evidence="1">
    <location>
        <begin position="10"/>
        <end position="227"/>
    </location>
</feature>
<dbReference type="PANTHER" id="PTHR19143">
    <property type="entry name" value="FIBRINOGEN/TENASCIN/ANGIOPOEITIN"/>
    <property type="match status" value="1"/>
</dbReference>
<dbReference type="SUPFAM" id="SSF56496">
    <property type="entry name" value="Fibrinogen C-terminal domain-like"/>
    <property type="match status" value="1"/>
</dbReference>
<proteinExistence type="predicted"/>
<accession>A0A210PN52</accession>
<protein>
    <submittedName>
        <fullName evidence="2">Angiopoietin-related protein 7</fullName>
    </submittedName>
</protein>
<dbReference type="Gene3D" id="3.90.215.10">
    <property type="entry name" value="Gamma Fibrinogen, chain A, domain 1"/>
    <property type="match status" value="1"/>
</dbReference>
<dbReference type="Proteomes" id="UP000242188">
    <property type="component" value="Unassembled WGS sequence"/>
</dbReference>
<dbReference type="InterPro" id="IPR002181">
    <property type="entry name" value="Fibrinogen_a/b/g_C_dom"/>
</dbReference>
<keyword evidence="3" id="KW-1185">Reference proteome</keyword>
<dbReference type="AlphaFoldDB" id="A0A210PN52"/>
<dbReference type="InterPro" id="IPR014716">
    <property type="entry name" value="Fibrinogen_a/b/g_C_1"/>
</dbReference>
<evidence type="ECO:0000313" key="3">
    <source>
        <dbReference type="Proteomes" id="UP000242188"/>
    </source>
</evidence>
<dbReference type="Pfam" id="PF00147">
    <property type="entry name" value="Fibrinogen_C"/>
    <property type="match status" value="1"/>
</dbReference>
<reference evidence="2 3" key="1">
    <citation type="journal article" date="2017" name="Nat. Ecol. Evol.">
        <title>Scallop genome provides insights into evolution of bilaterian karyotype and development.</title>
        <authorList>
            <person name="Wang S."/>
            <person name="Zhang J."/>
            <person name="Jiao W."/>
            <person name="Li J."/>
            <person name="Xun X."/>
            <person name="Sun Y."/>
            <person name="Guo X."/>
            <person name="Huan P."/>
            <person name="Dong B."/>
            <person name="Zhang L."/>
            <person name="Hu X."/>
            <person name="Sun X."/>
            <person name="Wang J."/>
            <person name="Zhao C."/>
            <person name="Wang Y."/>
            <person name="Wang D."/>
            <person name="Huang X."/>
            <person name="Wang R."/>
            <person name="Lv J."/>
            <person name="Li Y."/>
            <person name="Zhang Z."/>
            <person name="Liu B."/>
            <person name="Lu W."/>
            <person name="Hui Y."/>
            <person name="Liang J."/>
            <person name="Zhou Z."/>
            <person name="Hou R."/>
            <person name="Li X."/>
            <person name="Liu Y."/>
            <person name="Li H."/>
            <person name="Ning X."/>
            <person name="Lin Y."/>
            <person name="Zhao L."/>
            <person name="Xing Q."/>
            <person name="Dou J."/>
            <person name="Li Y."/>
            <person name="Mao J."/>
            <person name="Guo H."/>
            <person name="Dou H."/>
            <person name="Li T."/>
            <person name="Mu C."/>
            <person name="Jiang W."/>
            <person name="Fu Q."/>
            <person name="Fu X."/>
            <person name="Miao Y."/>
            <person name="Liu J."/>
            <person name="Yu Q."/>
            <person name="Li R."/>
            <person name="Liao H."/>
            <person name="Li X."/>
            <person name="Kong Y."/>
            <person name="Jiang Z."/>
            <person name="Chourrout D."/>
            <person name="Li R."/>
            <person name="Bao Z."/>
        </authorList>
    </citation>
    <scope>NUCLEOTIDE SEQUENCE [LARGE SCALE GENOMIC DNA]</scope>
    <source>
        <strain evidence="2 3">PY_sf001</strain>
    </source>
</reference>
<sequence>MKSCKNFTIVSYEINAIDCSDVNPAVHCSGIYRITPKPGVSFDVYCDMDTENGPWTVIQNRQNGEEEFYRPWTDYKNGFGNLRGNFWLGNDAIHHITVPESNLRIELVTWLGDFGYAQYSTFRVGNETANYRLTVSGFSGNLTYDCMAFHNGMMFSTYDRDNDFSTRHCAFVYKGGWWYKSCYCTNLNGGEYMPGHGNTKSLVWHSFYPGIRYTHMMTTRMLVKRLRELN</sequence>
<name>A0A210PN52_MIZYE</name>
<dbReference type="InterPro" id="IPR036056">
    <property type="entry name" value="Fibrinogen-like_C"/>
</dbReference>
<dbReference type="SMART" id="SM00186">
    <property type="entry name" value="FBG"/>
    <property type="match status" value="1"/>
</dbReference>
<organism evidence="2 3">
    <name type="scientific">Mizuhopecten yessoensis</name>
    <name type="common">Japanese scallop</name>
    <name type="synonym">Patinopecten yessoensis</name>
    <dbReference type="NCBI Taxonomy" id="6573"/>
    <lineage>
        <taxon>Eukaryota</taxon>
        <taxon>Metazoa</taxon>
        <taxon>Spiralia</taxon>
        <taxon>Lophotrochozoa</taxon>
        <taxon>Mollusca</taxon>
        <taxon>Bivalvia</taxon>
        <taxon>Autobranchia</taxon>
        <taxon>Pteriomorphia</taxon>
        <taxon>Pectinida</taxon>
        <taxon>Pectinoidea</taxon>
        <taxon>Pectinidae</taxon>
        <taxon>Mizuhopecten</taxon>
    </lineage>
</organism>
<dbReference type="InterPro" id="IPR050373">
    <property type="entry name" value="Fibrinogen_C-term_domain"/>
</dbReference>
<dbReference type="GO" id="GO:0005615">
    <property type="term" value="C:extracellular space"/>
    <property type="evidence" value="ECO:0007669"/>
    <property type="project" value="TreeGrafter"/>
</dbReference>
<dbReference type="CDD" id="cd00087">
    <property type="entry name" value="FReD"/>
    <property type="match status" value="1"/>
</dbReference>